<proteinExistence type="predicted"/>
<dbReference type="Pfam" id="PF01381">
    <property type="entry name" value="HTH_3"/>
    <property type="match status" value="1"/>
</dbReference>
<dbReference type="SMART" id="SM00530">
    <property type="entry name" value="HTH_XRE"/>
    <property type="match status" value="1"/>
</dbReference>
<evidence type="ECO:0000313" key="3">
    <source>
        <dbReference type="EMBL" id="GEN89937.1"/>
    </source>
</evidence>
<keyword evidence="1" id="KW-0238">DNA-binding</keyword>
<name>A0A511ZR87_9BACI</name>
<evidence type="ECO:0000259" key="2">
    <source>
        <dbReference type="PROSITE" id="PS50943"/>
    </source>
</evidence>
<dbReference type="SUPFAM" id="SSF47413">
    <property type="entry name" value="lambda repressor-like DNA-binding domains"/>
    <property type="match status" value="1"/>
</dbReference>
<dbReference type="STRING" id="582851.GCA_900162665_04511"/>
<gene>
    <name evidence="3" type="ORF">OSO01_46760</name>
</gene>
<protein>
    <submittedName>
        <fullName evidence="3">Transcriptional regulator</fullName>
    </submittedName>
</protein>
<dbReference type="GO" id="GO:0005829">
    <property type="term" value="C:cytosol"/>
    <property type="evidence" value="ECO:0007669"/>
    <property type="project" value="TreeGrafter"/>
</dbReference>
<evidence type="ECO:0000313" key="4">
    <source>
        <dbReference type="Proteomes" id="UP000321558"/>
    </source>
</evidence>
<accession>A0A511ZR87</accession>
<feature type="domain" description="HTH cro/C1-type" evidence="2">
    <location>
        <begin position="7"/>
        <end position="61"/>
    </location>
</feature>
<comment type="caution">
    <text evidence="3">The sequence shown here is derived from an EMBL/GenBank/DDBJ whole genome shotgun (WGS) entry which is preliminary data.</text>
</comment>
<dbReference type="EMBL" id="BJYM01000036">
    <property type="protein sequence ID" value="GEN89937.1"/>
    <property type="molecule type" value="Genomic_DNA"/>
</dbReference>
<organism evidence="3 4">
    <name type="scientific">Oceanobacillus sojae</name>
    <dbReference type="NCBI Taxonomy" id="582851"/>
    <lineage>
        <taxon>Bacteria</taxon>
        <taxon>Bacillati</taxon>
        <taxon>Bacillota</taxon>
        <taxon>Bacilli</taxon>
        <taxon>Bacillales</taxon>
        <taxon>Bacillaceae</taxon>
        <taxon>Oceanobacillus</taxon>
    </lineage>
</organism>
<evidence type="ECO:0000256" key="1">
    <source>
        <dbReference type="ARBA" id="ARBA00023125"/>
    </source>
</evidence>
<dbReference type="InterPro" id="IPR010982">
    <property type="entry name" value="Lambda_DNA-bd_dom_sf"/>
</dbReference>
<dbReference type="RefSeq" id="WP_147212793.1">
    <property type="nucleotide sequence ID" value="NZ_BJYM01000036.1"/>
</dbReference>
<dbReference type="AlphaFoldDB" id="A0A511ZR87"/>
<dbReference type="OrthoDB" id="72638at2"/>
<dbReference type="GO" id="GO:0003700">
    <property type="term" value="F:DNA-binding transcription factor activity"/>
    <property type="evidence" value="ECO:0007669"/>
    <property type="project" value="TreeGrafter"/>
</dbReference>
<keyword evidence="4" id="KW-1185">Reference proteome</keyword>
<dbReference type="PANTHER" id="PTHR46797">
    <property type="entry name" value="HTH-TYPE TRANSCRIPTIONAL REGULATOR"/>
    <property type="match status" value="1"/>
</dbReference>
<dbReference type="InterPro" id="IPR001387">
    <property type="entry name" value="Cro/C1-type_HTH"/>
</dbReference>
<dbReference type="Proteomes" id="UP000321558">
    <property type="component" value="Unassembled WGS sequence"/>
</dbReference>
<reference evidence="3 4" key="1">
    <citation type="submission" date="2019-07" db="EMBL/GenBank/DDBJ databases">
        <title>Whole genome shotgun sequence of Oceanobacillus sojae NBRC 105379.</title>
        <authorList>
            <person name="Hosoyama A."/>
            <person name="Uohara A."/>
            <person name="Ohji S."/>
            <person name="Ichikawa N."/>
        </authorList>
    </citation>
    <scope>NUCLEOTIDE SEQUENCE [LARGE SCALE GENOMIC DNA]</scope>
    <source>
        <strain evidence="3 4">NBRC 105379</strain>
    </source>
</reference>
<dbReference type="InterPro" id="IPR050807">
    <property type="entry name" value="TransReg_Diox_bact_type"/>
</dbReference>
<dbReference type="Gene3D" id="1.10.260.40">
    <property type="entry name" value="lambda repressor-like DNA-binding domains"/>
    <property type="match status" value="1"/>
</dbReference>
<dbReference type="GO" id="GO:0003677">
    <property type="term" value="F:DNA binding"/>
    <property type="evidence" value="ECO:0007669"/>
    <property type="project" value="UniProtKB-KW"/>
</dbReference>
<sequence length="121" mass="13725">MNTGQRIIQLRLQNNWTQKELAKRVNINVSVMNRIESGDRPIKGSELTAIADVLKVTADYLLGRTEGAASSVSNQQNDSVTSIQKKFPDADAMFRDLAGLTTEEFQDIYDYILFKKSRRKK</sequence>
<dbReference type="PROSITE" id="PS50943">
    <property type="entry name" value="HTH_CROC1"/>
    <property type="match status" value="1"/>
</dbReference>
<dbReference type="PANTHER" id="PTHR46797:SF1">
    <property type="entry name" value="METHYLPHOSPHONATE SYNTHASE"/>
    <property type="match status" value="1"/>
</dbReference>
<dbReference type="CDD" id="cd00093">
    <property type="entry name" value="HTH_XRE"/>
    <property type="match status" value="1"/>
</dbReference>